<reference evidence="2" key="1">
    <citation type="submission" date="2017-09" db="EMBL/GenBank/DDBJ databases">
        <title>Depth-based differentiation of microbial function through sediment-hosted aquifers and enrichment of novel symbionts in the deep terrestrial subsurface.</title>
        <authorList>
            <person name="Probst A.J."/>
            <person name="Ladd B."/>
            <person name="Jarett J.K."/>
            <person name="Geller-Mcgrath D.E."/>
            <person name="Sieber C.M.K."/>
            <person name="Emerson J.B."/>
            <person name="Anantharaman K."/>
            <person name="Thomas B.C."/>
            <person name="Malmstrom R."/>
            <person name="Stieglmeier M."/>
            <person name="Klingl A."/>
            <person name="Woyke T."/>
            <person name="Ryan C.M."/>
            <person name="Banfield J.F."/>
        </authorList>
    </citation>
    <scope>NUCLEOTIDE SEQUENCE [LARGE SCALE GENOMIC DNA]</scope>
</reference>
<dbReference type="Proteomes" id="UP000231192">
    <property type="component" value="Unassembled WGS sequence"/>
</dbReference>
<evidence type="ECO:0000313" key="2">
    <source>
        <dbReference type="Proteomes" id="UP000231192"/>
    </source>
</evidence>
<accession>A0A2H0UCE3</accession>
<gene>
    <name evidence="1" type="ORF">COU18_01470</name>
</gene>
<name>A0A2H0UCE3_9BACT</name>
<evidence type="ECO:0000313" key="1">
    <source>
        <dbReference type="EMBL" id="PIR84057.1"/>
    </source>
</evidence>
<sequence>MKHIGAHLKRSASRARVTERGEFMEYFCAELNRARRRDGLPPITMGRMGKILERIPTKDLYYLKRVCDDASNFSKKFWYMLNPEKYEKGKKR</sequence>
<comment type="caution">
    <text evidence="1">The sequence shown here is derived from an EMBL/GenBank/DDBJ whole genome shotgun (WGS) entry which is preliminary data.</text>
</comment>
<dbReference type="EMBL" id="PFBK01000003">
    <property type="protein sequence ID" value="PIR84057.1"/>
    <property type="molecule type" value="Genomic_DNA"/>
</dbReference>
<proteinExistence type="predicted"/>
<protein>
    <submittedName>
        <fullName evidence="1">Uncharacterized protein</fullName>
    </submittedName>
</protein>
<dbReference type="AlphaFoldDB" id="A0A2H0UCE3"/>
<organism evidence="1 2">
    <name type="scientific">Candidatus Kaiserbacteria bacterium CG10_big_fil_rev_8_21_14_0_10_51_14</name>
    <dbReference type="NCBI Taxonomy" id="1974610"/>
    <lineage>
        <taxon>Bacteria</taxon>
        <taxon>Candidatus Kaiseribacteriota</taxon>
    </lineage>
</organism>